<feature type="transmembrane region" description="Helical" evidence="2">
    <location>
        <begin position="88"/>
        <end position="109"/>
    </location>
</feature>
<proteinExistence type="predicted"/>
<sequence>MTMGEPLPVYPAAMSTLAQPTTGPARWHATRVTAALLSFCAVVMVIVGSFLPLYSGTLSFGGDDIEVTISPWSADVQGPTAPGDVPTIGYPLVFAAIVLACAAAISWYAATPAATQGVGRVAGLTTAIGGAFLIGTVWTASLMVMNGVDSALLLGTVTPGLQTDATYLAGYWLLLVAALLSLGAAVLALIPVRTPTWAQANPGVATPPYGIAPVALPVQQAGTLQVDPLTGHPLHSPPTGKAYPPPSAAWAPQPHWQAPAPTAAQPPRASPPPTAEAPGTQPQQSAPQPPAAPASPAAAPPAAAEATPQPAQQAPAGPEPVEPVAARPPAAVPPPGEDQDPAAGQKP</sequence>
<feature type="transmembrane region" description="Helical" evidence="2">
    <location>
        <begin position="34"/>
        <end position="54"/>
    </location>
</feature>
<keyword evidence="2" id="KW-0472">Membrane</keyword>
<feature type="transmembrane region" description="Helical" evidence="2">
    <location>
        <begin position="121"/>
        <end position="145"/>
    </location>
</feature>
<evidence type="ECO:0000313" key="4">
    <source>
        <dbReference type="Proteomes" id="UP000520767"/>
    </source>
</evidence>
<keyword evidence="4" id="KW-1185">Reference proteome</keyword>
<dbReference type="Proteomes" id="UP000520767">
    <property type="component" value="Unassembled WGS sequence"/>
</dbReference>
<protein>
    <submittedName>
        <fullName evidence="3">Uncharacterized protein</fullName>
    </submittedName>
</protein>
<feature type="compositionally biased region" description="Low complexity" evidence="1">
    <location>
        <begin position="276"/>
        <end position="286"/>
    </location>
</feature>
<dbReference type="RefSeq" id="WP_184815372.1">
    <property type="nucleotide sequence ID" value="NZ_JACHJQ010000009.1"/>
</dbReference>
<evidence type="ECO:0000256" key="2">
    <source>
        <dbReference type="SAM" id="Phobius"/>
    </source>
</evidence>
<evidence type="ECO:0000313" key="3">
    <source>
        <dbReference type="EMBL" id="MBB4911370.1"/>
    </source>
</evidence>
<organism evidence="3 4">
    <name type="scientific">Actinophytocola algeriensis</name>
    <dbReference type="NCBI Taxonomy" id="1768010"/>
    <lineage>
        <taxon>Bacteria</taxon>
        <taxon>Bacillati</taxon>
        <taxon>Actinomycetota</taxon>
        <taxon>Actinomycetes</taxon>
        <taxon>Pseudonocardiales</taxon>
        <taxon>Pseudonocardiaceae</taxon>
    </lineage>
</organism>
<accession>A0A7W7VIS9</accession>
<comment type="caution">
    <text evidence="3">The sequence shown here is derived from an EMBL/GenBank/DDBJ whole genome shotgun (WGS) entry which is preliminary data.</text>
</comment>
<evidence type="ECO:0000256" key="1">
    <source>
        <dbReference type="SAM" id="MobiDB-lite"/>
    </source>
</evidence>
<keyword evidence="2" id="KW-0812">Transmembrane</keyword>
<feature type="region of interest" description="Disordered" evidence="1">
    <location>
        <begin position="226"/>
        <end position="347"/>
    </location>
</feature>
<name>A0A7W7VIS9_9PSEU</name>
<gene>
    <name evidence="3" type="ORF">FHR82_007630</name>
</gene>
<reference evidence="3 4" key="1">
    <citation type="submission" date="2020-08" db="EMBL/GenBank/DDBJ databases">
        <title>Genomic Encyclopedia of Type Strains, Phase III (KMG-III): the genomes of soil and plant-associated and newly described type strains.</title>
        <authorList>
            <person name="Whitman W."/>
        </authorList>
    </citation>
    <scope>NUCLEOTIDE SEQUENCE [LARGE SCALE GENOMIC DNA]</scope>
    <source>
        <strain evidence="3 4">CECT 8960</strain>
    </source>
</reference>
<dbReference type="EMBL" id="JACHJQ010000009">
    <property type="protein sequence ID" value="MBB4911370.1"/>
    <property type="molecule type" value="Genomic_DNA"/>
</dbReference>
<feature type="compositionally biased region" description="Low complexity" evidence="1">
    <location>
        <begin position="294"/>
        <end position="316"/>
    </location>
</feature>
<dbReference type="AlphaFoldDB" id="A0A7W7VIS9"/>
<keyword evidence="2" id="KW-1133">Transmembrane helix</keyword>
<feature type="compositionally biased region" description="Low complexity" evidence="1">
    <location>
        <begin position="248"/>
        <end position="267"/>
    </location>
</feature>
<feature type="transmembrane region" description="Helical" evidence="2">
    <location>
        <begin position="165"/>
        <end position="190"/>
    </location>
</feature>